<protein>
    <submittedName>
        <fullName evidence="1">Uncharacterized protein</fullName>
    </submittedName>
</protein>
<sequence>MALPTVLAKNREDSITLLFRGDRAYLTLAHKVLDIKQNPQEPLILRPKNNHFNRIKYRLSQVGISLLIISDSLDYLPNLQKPRKPLKSELRSTWREDPFFLKNWQIQLYAPCDAPQKDRWRNLSYEGIKNEDILRLPTGEYIWFQDQAFYELEPDLAILAMFYQDQ</sequence>
<dbReference type="AlphaFoldDB" id="A0A838WSA7"/>
<proteinExistence type="predicted"/>
<accession>A0A838WSA7</accession>
<dbReference type="Proteomes" id="UP000538075">
    <property type="component" value="Unassembled WGS sequence"/>
</dbReference>
<gene>
    <name evidence="1" type="ORF">FHK98_08875</name>
</gene>
<reference evidence="1 2" key="1">
    <citation type="journal article" date="2020" name="J. Appl. Phycol.">
        <title>Morphological changes and genome evolution in Raphidiopsis raciborskii CS-506 after 23 years in culture.</title>
        <authorList>
            <person name="Willis A."/>
            <person name="Bent S.J."/>
            <person name="Jameson I.D."/>
        </authorList>
    </citation>
    <scope>NUCLEOTIDE SEQUENCE [LARGE SCALE GENOMIC DNA]</scope>
    <source>
        <strain evidence="1 2">CS-506_A</strain>
    </source>
</reference>
<evidence type="ECO:0000313" key="2">
    <source>
        <dbReference type="Proteomes" id="UP000538075"/>
    </source>
</evidence>
<evidence type="ECO:0000313" key="1">
    <source>
        <dbReference type="EMBL" id="MBA4465742.1"/>
    </source>
</evidence>
<comment type="caution">
    <text evidence="1">The sequence shown here is derived from an EMBL/GenBank/DDBJ whole genome shotgun (WGS) entry which is preliminary data.</text>
</comment>
<name>A0A838WSA7_9CYAN</name>
<organism evidence="1 2">
    <name type="scientific">Cylindrospermopsis raciborskii CS-506_A</name>
    <dbReference type="NCBI Taxonomy" id="2585140"/>
    <lineage>
        <taxon>Bacteria</taxon>
        <taxon>Bacillati</taxon>
        <taxon>Cyanobacteriota</taxon>
        <taxon>Cyanophyceae</taxon>
        <taxon>Nostocales</taxon>
        <taxon>Aphanizomenonaceae</taxon>
        <taxon>Cylindrospermopsis</taxon>
    </lineage>
</organism>
<dbReference type="EMBL" id="VDFG01000559">
    <property type="protein sequence ID" value="MBA4465742.1"/>
    <property type="molecule type" value="Genomic_DNA"/>
</dbReference>
<feature type="non-terminal residue" evidence="1">
    <location>
        <position position="166"/>
    </location>
</feature>